<sequence length="148" mass="15966">MSYSRIDALGRLEDFEPWAHSNVLTANSRVDQGRIRAAVEAVFAAHPALGAVFEPSFDTWTTRPGGGWAWAVEPPGVAVAEVIARQRAGFDMRTGRLFGVSLLPGSPERLVLSASYLCVDGPSWQVVVDDLVKEYDGGVLVPEPSPET</sequence>
<evidence type="ECO:0000313" key="1">
    <source>
        <dbReference type="EMBL" id="OSC43042.1"/>
    </source>
</evidence>
<dbReference type="SUPFAM" id="SSF52777">
    <property type="entry name" value="CoA-dependent acyltransferases"/>
    <property type="match status" value="1"/>
</dbReference>
<dbReference type="AlphaFoldDB" id="A0A1X2M0F9"/>
<comment type="caution">
    <text evidence="1">The sequence shown here is derived from an EMBL/GenBank/DDBJ whole genome shotgun (WGS) entry which is preliminary data.</text>
</comment>
<proteinExistence type="predicted"/>
<reference evidence="1 2" key="1">
    <citation type="submission" date="2017-04" db="EMBL/GenBank/DDBJ databases">
        <title>The new phylogeny of genus Mycobacterium.</title>
        <authorList>
            <person name="Tortoli E."/>
            <person name="Trovato A."/>
            <person name="Cirillo D.M."/>
        </authorList>
    </citation>
    <scope>NUCLEOTIDE SEQUENCE [LARGE SCALE GENOMIC DNA]</scope>
    <source>
        <strain evidence="1 2">TBL 1200985</strain>
    </source>
</reference>
<evidence type="ECO:0000313" key="2">
    <source>
        <dbReference type="Proteomes" id="UP000193247"/>
    </source>
</evidence>
<dbReference type="RefSeq" id="WP_085323182.1">
    <property type="nucleotide sequence ID" value="NZ_NCXP01000001.1"/>
</dbReference>
<dbReference type="STRING" id="1430326.B8W66_01120"/>
<accession>A0A1X2M0F9</accession>
<gene>
    <name evidence="1" type="ORF">B8W66_01120</name>
</gene>
<dbReference type="EMBL" id="NCXP01000001">
    <property type="protein sequence ID" value="OSC43042.1"/>
    <property type="molecule type" value="Genomic_DNA"/>
</dbReference>
<dbReference type="Gene3D" id="3.30.559.10">
    <property type="entry name" value="Chloramphenicol acetyltransferase-like domain"/>
    <property type="match status" value="1"/>
</dbReference>
<keyword evidence="2" id="KW-1185">Reference proteome</keyword>
<organism evidence="1 2">
    <name type="scientific">Mycobacterium decipiens</name>
    <dbReference type="NCBI Taxonomy" id="1430326"/>
    <lineage>
        <taxon>Bacteria</taxon>
        <taxon>Bacillati</taxon>
        <taxon>Actinomycetota</taxon>
        <taxon>Actinomycetes</taxon>
        <taxon>Mycobacteriales</taxon>
        <taxon>Mycobacteriaceae</taxon>
        <taxon>Mycobacterium</taxon>
    </lineage>
</organism>
<name>A0A1X2M0F9_9MYCO</name>
<dbReference type="OrthoDB" id="4737698at2"/>
<protein>
    <submittedName>
        <fullName evidence="1">Uncharacterized protein</fullName>
    </submittedName>
</protein>
<dbReference type="Proteomes" id="UP000193247">
    <property type="component" value="Unassembled WGS sequence"/>
</dbReference>
<dbReference type="InterPro" id="IPR023213">
    <property type="entry name" value="CAT-like_dom_sf"/>
</dbReference>